<sequence>MANGGLRGKETKIYKVHEHSDTGNQTPSCRDTIQIYDERRYYRCSGWVPKPVRIKIQNSIKGGGIGDPSTHGSRFGQSLRVTMTSFHEDSTFSTLSDSLLSPALRPTRPKTSTRAGVSPLTDSFPDEPAILAYSLPNSMILSSASSATLASPELSPHHYKLNVDLVIQPPKGYLEPHVSNLPRRRVVRRRVVYSESESDDDDKASARTDPSPSPKEPQHVRIQALGEDTGVCVSTSEVEGWDGDVIRVDEEEENDCGVPTSSRSAFLELVTKGSAFRRVLVVGSRVNVFAVALGILCRRSGRDMIETYMELHDTGGLDDAWRGLLSRDGVEWVAGEDN</sequence>
<keyword evidence="3" id="KW-1185">Reference proteome</keyword>
<dbReference type="EMBL" id="MU250527">
    <property type="protein sequence ID" value="KAG7450014.1"/>
    <property type="molecule type" value="Genomic_DNA"/>
</dbReference>
<evidence type="ECO:0000313" key="2">
    <source>
        <dbReference type="EMBL" id="KAG7450014.1"/>
    </source>
</evidence>
<dbReference type="RefSeq" id="XP_043043514.1">
    <property type="nucleotide sequence ID" value="XM_043184049.1"/>
</dbReference>
<reference evidence="2" key="1">
    <citation type="submission" date="2020-11" db="EMBL/GenBank/DDBJ databases">
        <title>Adaptations for nitrogen fixation in a non-lichenized fungal sporocarp promotes dispersal by wood-feeding termites.</title>
        <authorList>
            <consortium name="DOE Joint Genome Institute"/>
            <person name="Koch R.A."/>
            <person name="Yoon G."/>
            <person name="Arayal U."/>
            <person name="Lail K."/>
            <person name="Amirebrahimi M."/>
            <person name="Labutti K."/>
            <person name="Lipzen A."/>
            <person name="Riley R."/>
            <person name="Barry K."/>
            <person name="Henrissat B."/>
            <person name="Grigoriev I.V."/>
            <person name="Herr J.R."/>
            <person name="Aime M.C."/>
        </authorList>
    </citation>
    <scope>NUCLEOTIDE SEQUENCE</scope>
    <source>
        <strain evidence="2">MCA 3950</strain>
    </source>
</reference>
<proteinExistence type="predicted"/>
<protein>
    <submittedName>
        <fullName evidence="2">Uncharacterized protein</fullName>
    </submittedName>
</protein>
<dbReference type="OrthoDB" id="2981957at2759"/>
<gene>
    <name evidence="2" type="ORF">BT62DRAFT_917554</name>
</gene>
<dbReference type="GeneID" id="66106346"/>
<comment type="caution">
    <text evidence="2">The sequence shown here is derived from an EMBL/GenBank/DDBJ whole genome shotgun (WGS) entry which is preliminary data.</text>
</comment>
<organism evidence="2 3">
    <name type="scientific">Guyanagaster necrorhizus</name>
    <dbReference type="NCBI Taxonomy" id="856835"/>
    <lineage>
        <taxon>Eukaryota</taxon>
        <taxon>Fungi</taxon>
        <taxon>Dikarya</taxon>
        <taxon>Basidiomycota</taxon>
        <taxon>Agaricomycotina</taxon>
        <taxon>Agaricomycetes</taxon>
        <taxon>Agaricomycetidae</taxon>
        <taxon>Agaricales</taxon>
        <taxon>Marasmiineae</taxon>
        <taxon>Physalacriaceae</taxon>
        <taxon>Guyanagaster</taxon>
    </lineage>
</organism>
<name>A0A9P7W123_9AGAR</name>
<dbReference type="Proteomes" id="UP000812287">
    <property type="component" value="Unassembled WGS sequence"/>
</dbReference>
<accession>A0A9P7W123</accession>
<dbReference type="AlphaFoldDB" id="A0A9P7W123"/>
<feature type="region of interest" description="Disordered" evidence="1">
    <location>
        <begin position="192"/>
        <end position="218"/>
    </location>
</feature>
<evidence type="ECO:0000313" key="3">
    <source>
        <dbReference type="Proteomes" id="UP000812287"/>
    </source>
</evidence>
<evidence type="ECO:0000256" key="1">
    <source>
        <dbReference type="SAM" id="MobiDB-lite"/>
    </source>
</evidence>